<dbReference type="GO" id="GO:0009306">
    <property type="term" value="P:protein secretion"/>
    <property type="evidence" value="ECO:0007669"/>
    <property type="project" value="InterPro"/>
</dbReference>
<evidence type="ECO:0000256" key="5">
    <source>
        <dbReference type="ARBA" id="ARBA00022927"/>
    </source>
</evidence>
<evidence type="ECO:0000313" key="10">
    <source>
        <dbReference type="EMBL" id="SVA05814.1"/>
    </source>
</evidence>
<comment type="subcellular location">
    <subcellularLocation>
        <location evidence="1">Membrane</location>
        <topology evidence="1">Multi-pass membrane protein</topology>
    </subcellularLocation>
</comment>
<keyword evidence="3" id="KW-0813">Transport</keyword>
<feature type="transmembrane region" description="Helical" evidence="9">
    <location>
        <begin position="49"/>
        <end position="68"/>
    </location>
</feature>
<dbReference type="EMBL" id="UINC01003379">
    <property type="protein sequence ID" value="SVA05814.1"/>
    <property type="molecule type" value="Genomic_DNA"/>
</dbReference>
<name>A0A381SQX9_9ZZZZ</name>
<gene>
    <name evidence="10" type="ORF">METZ01_LOCUS58668</name>
</gene>
<evidence type="ECO:0000256" key="2">
    <source>
        <dbReference type="ARBA" id="ARBA00008445"/>
    </source>
</evidence>
<evidence type="ECO:0000256" key="9">
    <source>
        <dbReference type="SAM" id="Phobius"/>
    </source>
</evidence>
<accession>A0A381SQX9</accession>
<dbReference type="AlphaFoldDB" id="A0A381SQX9"/>
<reference evidence="10" key="1">
    <citation type="submission" date="2018-05" db="EMBL/GenBank/DDBJ databases">
        <authorList>
            <person name="Lanie J.A."/>
            <person name="Ng W.-L."/>
            <person name="Kazmierczak K.M."/>
            <person name="Andrzejewski T.M."/>
            <person name="Davidsen T.M."/>
            <person name="Wayne K.J."/>
            <person name="Tettelin H."/>
            <person name="Glass J.I."/>
            <person name="Rusch D."/>
            <person name="Podicherti R."/>
            <person name="Tsui H.-C.T."/>
            <person name="Winkler M.E."/>
        </authorList>
    </citation>
    <scope>NUCLEOTIDE SEQUENCE</scope>
</reference>
<keyword evidence="6 9" id="KW-1133">Transmembrane helix</keyword>
<protein>
    <recommendedName>
        <fullName evidence="11">Protein-export membrane protein SecG</fullName>
    </recommendedName>
</protein>
<evidence type="ECO:0008006" key="11">
    <source>
        <dbReference type="Google" id="ProtNLM"/>
    </source>
</evidence>
<keyword evidence="4 9" id="KW-0812">Transmembrane</keyword>
<evidence type="ECO:0000256" key="3">
    <source>
        <dbReference type="ARBA" id="ARBA00022448"/>
    </source>
</evidence>
<evidence type="ECO:0000256" key="7">
    <source>
        <dbReference type="ARBA" id="ARBA00023010"/>
    </source>
</evidence>
<dbReference type="NCBIfam" id="TIGR00810">
    <property type="entry name" value="secG"/>
    <property type="match status" value="1"/>
</dbReference>
<evidence type="ECO:0000256" key="8">
    <source>
        <dbReference type="ARBA" id="ARBA00023136"/>
    </source>
</evidence>
<feature type="non-terminal residue" evidence="10">
    <location>
        <position position="70"/>
    </location>
</feature>
<evidence type="ECO:0000256" key="1">
    <source>
        <dbReference type="ARBA" id="ARBA00004141"/>
    </source>
</evidence>
<dbReference type="GO" id="GO:0016020">
    <property type="term" value="C:membrane"/>
    <property type="evidence" value="ECO:0007669"/>
    <property type="project" value="UniProtKB-SubCell"/>
</dbReference>
<comment type="similarity">
    <text evidence="2">Belongs to the SecG family.</text>
</comment>
<keyword evidence="8 9" id="KW-0472">Membrane</keyword>
<sequence length="70" mass="7626">MNDFMNLIQLLISIVLVVVILAQVNEGGGGLFGSASSTVRTRRGLEKTLFQFTIFLAVLFVVISIISVRV</sequence>
<dbReference type="Pfam" id="PF03840">
    <property type="entry name" value="SecG"/>
    <property type="match status" value="1"/>
</dbReference>
<proteinExistence type="inferred from homology"/>
<organism evidence="10">
    <name type="scientific">marine metagenome</name>
    <dbReference type="NCBI Taxonomy" id="408172"/>
    <lineage>
        <taxon>unclassified sequences</taxon>
        <taxon>metagenomes</taxon>
        <taxon>ecological metagenomes</taxon>
    </lineage>
</organism>
<keyword evidence="7" id="KW-0811">Translocation</keyword>
<dbReference type="PRINTS" id="PR01651">
    <property type="entry name" value="SECGEXPORT"/>
</dbReference>
<evidence type="ECO:0000256" key="4">
    <source>
        <dbReference type="ARBA" id="ARBA00022692"/>
    </source>
</evidence>
<dbReference type="GO" id="GO:0015450">
    <property type="term" value="F:protein-transporting ATPase activity"/>
    <property type="evidence" value="ECO:0007669"/>
    <property type="project" value="InterPro"/>
</dbReference>
<evidence type="ECO:0000256" key="6">
    <source>
        <dbReference type="ARBA" id="ARBA00022989"/>
    </source>
</evidence>
<keyword evidence="5" id="KW-0653">Protein transport</keyword>
<dbReference type="InterPro" id="IPR004692">
    <property type="entry name" value="SecG"/>
</dbReference>